<protein>
    <submittedName>
        <fullName evidence="2">Uncharacterized protein</fullName>
    </submittedName>
</protein>
<dbReference type="GO" id="GO:0006644">
    <property type="term" value="P:phospholipid metabolic process"/>
    <property type="evidence" value="ECO:0007669"/>
    <property type="project" value="TreeGrafter"/>
</dbReference>
<dbReference type="GO" id="GO:0004620">
    <property type="term" value="F:phospholipase activity"/>
    <property type="evidence" value="ECO:0007669"/>
    <property type="project" value="InterPro"/>
</dbReference>
<dbReference type="WBParaSite" id="ACRNAN_scaffold280.g7915.t1">
    <property type="protein sequence ID" value="ACRNAN_scaffold280.g7915.t1"/>
    <property type="gene ID" value="ACRNAN_scaffold280.g7915"/>
</dbReference>
<dbReference type="PROSITE" id="PS01098">
    <property type="entry name" value="LIPASE_GDSL_SER"/>
    <property type="match status" value="1"/>
</dbReference>
<name>A0A914DIG7_9BILA</name>
<dbReference type="Proteomes" id="UP000887540">
    <property type="component" value="Unplaced"/>
</dbReference>
<reference evidence="2" key="1">
    <citation type="submission" date="2022-11" db="UniProtKB">
        <authorList>
            <consortium name="WormBaseParasite"/>
        </authorList>
    </citation>
    <scope>IDENTIFICATION</scope>
</reference>
<dbReference type="PANTHER" id="PTHR21325:SF44">
    <property type="entry name" value="TRIACYLGLYCEROL LIPASE"/>
    <property type="match status" value="1"/>
</dbReference>
<keyword evidence="1" id="KW-1185">Reference proteome</keyword>
<organism evidence="1 2">
    <name type="scientific">Acrobeloides nanus</name>
    <dbReference type="NCBI Taxonomy" id="290746"/>
    <lineage>
        <taxon>Eukaryota</taxon>
        <taxon>Metazoa</taxon>
        <taxon>Ecdysozoa</taxon>
        <taxon>Nematoda</taxon>
        <taxon>Chromadorea</taxon>
        <taxon>Rhabditida</taxon>
        <taxon>Tylenchina</taxon>
        <taxon>Cephalobomorpha</taxon>
        <taxon>Cephaloboidea</taxon>
        <taxon>Cephalobidae</taxon>
        <taxon>Acrobeloides</taxon>
    </lineage>
</organism>
<evidence type="ECO:0000313" key="2">
    <source>
        <dbReference type="WBParaSite" id="ACRNAN_scaffold280.g7915.t1"/>
    </source>
</evidence>
<dbReference type="AlphaFoldDB" id="A0A914DIG7"/>
<dbReference type="InterPro" id="IPR038885">
    <property type="entry name" value="PLB1"/>
</dbReference>
<dbReference type="PANTHER" id="PTHR21325">
    <property type="entry name" value="PHOSPHOLIPASE B, PLB1"/>
    <property type="match status" value="1"/>
</dbReference>
<accession>A0A914DIG7</accession>
<dbReference type="InterPro" id="IPR008265">
    <property type="entry name" value="Lipase_GDSL_AS"/>
</dbReference>
<evidence type="ECO:0000313" key="1">
    <source>
        <dbReference type="Proteomes" id="UP000887540"/>
    </source>
</evidence>
<sequence>MAPSKVKPTNAHSVRPADINLVMAMGDSLTAGMGAASYNFSDWGEFRGLSFGAGGDKVVVAYQQVVKEIEQNGTFDSTEDFTVVTQPFYTNATLPANETVYRKFWAPDCYHYSQYGHALISSWFWQNMLQPVGSKLATANLNSPSLPLACPDAVKN</sequence>
<proteinExistence type="predicted"/>